<dbReference type="AlphaFoldDB" id="A0A443S467"/>
<feature type="transmembrane region" description="Helical" evidence="10">
    <location>
        <begin position="29"/>
        <end position="48"/>
    </location>
</feature>
<dbReference type="NCBIfam" id="TIGR00863">
    <property type="entry name" value="P2X"/>
    <property type="match status" value="1"/>
</dbReference>
<dbReference type="EMBL" id="NCKV01009166">
    <property type="protein sequence ID" value="RWS22312.1"/>
    <property type="molecule type" value="Genomic_DNA"/>
</dbReference>
<keyword evidence="8" id="KW-1071">Ligand-gated ion channel</keyword>
<keyword evidence="5 10" id="KW-1133">Transmembrane helix</keyword>
<evidence type="ECO:0000256" key="7">
    <source>
        <dbReference type="ARBA" id="ARBA00023136"/>
    </source>
</evidence>
<dbReference type="GO" id="GO:0070588">
    <property type="term" value="P:calcium ion transmembrane transport"/>
    <property type="evidence" value="ECO:0007669"/>
    <property type="project" value="TreeGrafter"/>
</dbReference>
<dbReference type="PRINTS" id="PR01307">
    <property type="entry name" value="P2XRECEPTOR"/>
</dbReference>
<dbReference type="GO" id="GO:0033198">
    <property type="term" value="P:response to ATP"/>
    <property type="evidence" value="ECO:0007669"/>
    <property type="project" value="InterPro"/>
</dbReference>
<keyword evidence="3" id="KW-0813">Transport</keyword>
<dbReference type="GO" id="GO:0001614">
    <property type="term" value="F:purinergic nucleotide receptor activity"/>
    <property type="evidence" value="ECO:0007669"/>
    <property type="project" value="InterPro"/>
</dbReference>
<dbReference type="GO" id="GO:0004931">
    <property type="term" value="F:extracellularly ATP-gated monoatomic cation channel activity"/>
    <property type="evidence" value="ECO:0007669"/>
    <property type="project" value="InterPro"/>
</dbReference>
<comment type="similarity">
    <text evidence="2">Belongs to the P2X receptor family.</text>
</comment>
<dbReference type="InterPro" id="IPR027309">
    <property type="entry name" value="P2X_extracellular_dom_sf"/>
</dbReference>
<reference evidence="11 12" key="1">
    <citation type="journal article" date="2018" name="Gigascience">
        <title>Genomes of trombidid mites reveal novel predicted allergens and laterally-transferred genes associated with secondary metabolism.</title>
        <authorList>
            <person name="Dong X."/>
            <person name="Chaisiri K."/>
            <person name="Xia D."/>
            <person name="Armstrong S.D."/>
            <person name="Fang Y."/>
            <person name="Donnelly M.J."/>
            <person name="Kadowaki T."/>
            <person name="McGarry J.W."/>
            <person name="Darby A.C."/>
            <person name="Makepeace B.L."/>
        </authorList>
    </citation>
    <scope>NUCLEOTIDE SEQUENCE [LARGE SCALE GENOMIC DNA]</scope>
    <source>
        <strain evidence="11">UoL-UT</strain>
    </source>
</reference>
<sequence length="333" mass="38372">MQYFKEVIADFIEYKTPKIVHIKNRKIGILNRVIQVAILIYVIWYSFYTQFIYAIVWKKGYQEFGGLESSVTLKVKGVTSTNYNLSDFNNFVNESMLPFYNRVWDVSDIVVPPTEPDTFFITTNLIITPNQSLSKCPESPYVSDIRCKPENNSCVPGKTDLLGNGPQTGKCVLSDILEGVHVCEIRGWCPVERDKLPLKNNTALLQSTNQFTVLINNAIKFPKFGISRRNIPKTSNATYLKKCRYNENNKECPVFILNDIVENANEKYAEIAKLGAVIAIDIKWDCNLDWNIEYCEPQYSFRRLDDSDAILAPGWNFRYSQYYSNETRSLYKA</sequence>
<dbReference type="Proteomes" id="UP000288716">
    <property type="component" value="Unassembled WGS sequence"/>
</dbReference>
<keyword evidence="12" id="KW-1185">Reference proteome</keyword>
<name>A0A443S467_9ACAR</name>
<keyword evidence="6" id="KW-0406">Ion transport</keyword>
<dbReference type="PANTHER" id="PTHR10125:SF31">
    <property type="entry name" value="P2X RECEPTOR E"/>
    <property type="match status" value="1"/>
</dbReference>
<evidence type="ECO:0000256" key="3">
    <source>
        <dbReference type="ARBA" id="ARBA00022448"/>
    </source>
</evidence>
<evidence type="ECO:0000256" key="4">
    <source>
        <dbReference type="ARBA" id="ARBA00022692"/>
    </source>
</evidence>
<proteinExistence type="inferred from homology"/>
<gene>
    <name evidence="11" type="ORF">B4U80_02287</name>
</gene>
<keyword evidence="9" id="KW-0407">Ion channel</keyword>
<dbReference type="GO" id="GO:0005886">
    <property type="term" value="C:plasma membrane"/>
    <property type="evidence" value="ECO:0007669"/>
    <property type="project" value="InterPro"/>
</dbReference>
<protein>
    <submittedName>
        <fullName evidence="11">P2X purinoceptor 4-like protein</fullName>
    </submittedName>
</protein>
<organism evidence="11 12">
    <name type="scientific">Leptotrombidium deliense</name>
    <dbReference type="NCBI Taxonomy" id="299467"/>
    <lineage>
        <taxon>Eukaryota</taxon>
        <taxon>Metazoa</taxon>
        <taxon>Ecdysozoa</taxon>
        <taxon>Arthropoda</taxon>
        <taxon>Chelicerata</taxon>
        <taxon>Arachnida</taxon>
        <taxon>Acari</taxon>
        <taxon>Acariformes</taxon>
        <taxon>Trombidiformes</taxon>
        <taxon>Prostigmata</taxon>
        <taxon>Anystina</taxon>
        <taxon>Parasitengona</taxon>
        <taxon>Trombiculoidea</taxon>
        <taxon>Trombiculidae</taxon>
        <taxon>Leptotrombidium</taxon>
    </lineage>
</organism>
<dbReference type="GO" id="GO:0098794">
    <property type="term" value="C:postsynapse"/>
    <property type="evidence" value="ECO:0007669"/>
    <property type="project" value="GOC"/>
</dbReference>
<dbReference type="Gene3D" id="1.10.287.940">
    <property type="entry name" value="atp-gated p2x4 ion channel"/>
    <property type="match status" value="1"/>
</dbReference>
<keyword evidence="4 10" id="KW-0812">Transmembrane</keyword>
<evidence type="ECO:0000256" key="2">
    <source>
        <dbReference type="ARBA" id="ARBA00009848"/>
    </source>
</evidence>
<evidence type="ECO:0000313" key="11">
    <source>
        <dbReference type="EMBL" id="RWS22312.1"/>
    </source>
</evidence>
<comment type="caution">
    <text evidence="11">The sequence shown here is derived from an EMBL/GenBank/DDBJ whole genome shotgun (WGS) entry which is preliminary data.</text>
</comment>
<dbReference type="InterPro" id="IPR059116">
    <property type="entry name" value="P2X_receptor"/>
</dbReference>
<dbReference type="InterPro" id="IPR001429">
    <property type="entry name" value="P2X_purnocptor"/>
</dbReference>
<dbReference type="VEuPathDB" id="VectorBase:LDEU009729"/>
<keyword evidence="7 10" id="KW-0472">Membrane</keyword>
<evidence type="ECO:0000313" key="12">
    <source>
        <dbReference type="Proteomes" id="UP000288716"/>
    </source>
</evidence>
<evidence type="ECO:0000256" key="5">
    <source>
        <dbReference type="ARBA" id="ARBA00022989"/>
    </source>
</evidence>
<accession>A0A443S467</accession>
<comment type="subcellular location">
    <subcellularLocation>
        <location evidence="1">Endomembrane system</location>
    </subcellularLocation>
</comment>
<evidence type="ECO:0000256" key="10">
    <source>
        <dbReference type="SAM" id="Phobius"/>
    </source>
</evidence>
<evidence type="ECO:0000256" key="1">
    <source>
        <dbReference type="ARBA" id="ARBA00004308"/>
    </source>
</evidence>
<evidence type="ECO:0000256" key="8">
    <source>
        <dbReference type="ARBA" id="ARBA00023286"/>
    </source>
</evidence>
<dbReference type="OrthoDB" id="494673at2759"/>
<evidence type="ECO:0000256" key="6">
    <source>
        <dbReference type="ARBA" id="ARBA00023065"/>
    </source>
</evidence>
<dbReference type="STRING" id="299467.A0A443S467"/>
<dbReference type="Pfam" id="PF00864">
    <property type="entry name" value="P2X_receptor"/>
    <property type="match status" value="1"/>
</dbReference>
<dbReference type="Gene3D" id="2.60.490.10">
    <property type="entry name" value="atp-gated p2x4 ion channel domain"/>
    <property type="match status" value="1"/>
</dbReference>
<dbReference type="GO" id="GO:0012505">
    <property type="term" value="C:endomembrane system"/>
    <property type="evidence" value="ECO:0007669"/>
    <property type="project" value="UniProtKB-SubCell"/>
</dbReference>
<evidence type="ECO:0000256" key="9">
    <source>
        <dbReference type="ARBA" id="ARBA00023303"/>
    </source>
</evidence>
<feature type="non-terminal residue" evidence="11">
    <location>
        <position position="333"/>
    </location>
</feature>
<dbReference type="PANTHER" id="PTHR10125">
    <property type="entry name" value="P2X PURINOCEPTOR"/>
    <property type="match status" value="1"/>
</dbReference>